<feature type="region of interest" description="Disordered" evidence="1">
    <location>
        <begin position="1"/>
        <end position="24"/>
    </location>
</feature>
<evidence type="ECO:0000256" key="1">
    <source>
        <dbReference type="SAM" id="MobiDB-lite"/>
    </source>
</evidence>
<organism evidence="2 3">
    <name type="scientific">Streptomyces pseudovenezuelae</name>
    <dbReference type="NCBI Taxonomy" id="67350"/>
    <lineage>
        <taxon>Bacteria</taxon>
        <taxon>Bacillati</taxon>
        <taxon>Actinomycetota</taxon>
        <taxon>Actinomycetes</taxon>
        <taxon>Kitasatosporales</taxon>
        <taxon>Streptomycetaceae</taxon>
        <taxon>Streptomyces</taxon>
        <taxon>Streptomyces aurantiacus group</taxon>
    </lineage>
</organism>
<accession>A0ABT6M308</accession>
<evidence type="ECO:0000313" key="3">
    <source>
        <dbReference type="Proteomes" id="UP001160499"/>
    </source>
</evidence>
<dbReference type="EMBL" id="JARXVH010000033">
    <property type="protein sequence ID" value="MDH6222386.1"/>
    <property type="molecule type" value="Genomic_DNA"/>
</dbReference>
<keyword evidence="3" id="KW-1185">Reference proteome</keyword>
<comment type="caution">
    <text evidence="2">The sequence shown here is derived from an EMBL/GenBank/DDBJ whole genome shotgun (WGS) entry which is preliminary data.</text>
</comment>
<reference evidence="2 3" key="1">
    <citation type="submission" date="2023-04" db="EMBL/GenBank/DDBJ databases">
        <title>Forest soil microbial communities from Buena Vista Peninsula, Colon Province, Panama.</title>
        <authorList>
            <person name="Bouskill N."/>
        </authorList>
    </citation>
    <scope>NUCLEOTIDE SEQUENCE [LARGE SCALE GENOMIC DNA]</scope>
    <source>
        <strain evidence="2 3">GGS1</strain>
    </source>
</reference>
<dbReference type="RefSeq" id="WP_280883018.1">
    <property type="nucleotide sequence ID" value="NZ_JARXVH010000033.1"/>
</dbReference>
<protein>
    <recommendedName>
        <fullName evidence="4">Transposase</fullName>
    </recommendedName>
</protein>
<name>A0ABT6M308_9ACTN</name>
<gene>
    <name evidence="2" type="ORF">M2283_009737</name>
</gene>
<dbReference type="Proteomes" id="UP001160499">
    <property type="component" value="Unassembled WGS sequence"/>
</dbReference>
<proteinExistence type="predicted"/>
<evidence type="ECO:0008006" key="4">
    <source>
        <dbReference type="Google" id="ProtNLM"/>
    </source>
</evidence>
<evidence type="ECO:0000313" key="2">
    <source>
        <dbReference type="EMBL" id="MDH6222386.1"/>
    </source>
</evidence>
<feature type="compositionally biased region" description="Basic and acidic residues" evidence="1">
    <location>
        <begin position="1"/>
        <end position="16"/>
    </location>
</feature>
<sequence>MEEKRRRPRPSTKEQRAATAGRRLQETVSSYTVIDQAIGVVIEVSSMP</sequence>